<gene>
    <name evidence="3" type="ORF">TrLO_g13042</name>
</gene>
<dbReference type="Pfam" id="PF20710">
    <property type="entry name" value="DUF6824"/>
    <property type="match status" value="1"/>
</dbReference>
<reference evidence="4" key="1">
    <citation type="journal article" date="2023" name="Commun. Biol.">
        <title>Genome analysis of Parmales, the sister group of diatoms, reveals the evolutionary specialization of diatoms from phago-mixotrophs to photoautotrophs.</title>
        <authorList>
            <person name="Ban H."/>
            <person name="Sato S."/>
            <person name="Yoshikawa S."/>
            <person name="Yamada K."/>
            <person name="Nakamura Y."/>
            <person name="Ichinomiya M."/>
            <person name="Sato N."/>
            <person name="Blanc-Mathieu R."/>
            <person name="Endo H."/>
            <person name="Kuwata A."/>
            <person name="Ogata H."/>
        </authorList>
    </citation>
    <scope>NUCLEOTIDE SEQUENCE [LARGE SCALE GENOMIC DNA]</scope>
    <source>
        <strain evidence="4">NIES 3700</strain>
    </source>
</reference>
<name>A0A9W7KWL6_9STRA</name>
<feature type="region of interest" description="Disordered" evidence="1">
    <location>
        <begin position="213"/>
        <end position="235"/>
    </location>
</feature>
<feature type="domain" description="DUF6824" evidence="2">
    <location>
        <begin position="39"/>
        <end position="124"/>
    </location>
</feature>
<organism evidence="3 4">
    <name type="scientific">Triparma laevis f. longispina</name>
    <dbReference type="NCBI Taxonomy" id="1714387"/>
    <lineage>
        <taxon>Eukaryota</taxon>
        <taxon>Sar</taxon>
        <taxon>Stramenopiles</taxon>
        <taxon>Ochrophyta</taxon>
        <taxon>Bolidophyceae</taxon>
        <taxon>Parmales</taxon>
        <taxon>Triparmaceae</taxon>
        <taxon>Triparma</taxon>
    </lineage>
</organism>
<keyword evidence="4" id="KW-1185">Reference proteome</keyword>
<evidence type="ECO:0000256" key="1">
    <source>
        <dbReference type="SAM" id="MobiDB-lite"/>
    </source>
</evidence>
<protein>
    <recommendedName>
        <fullName evidence="2">DUF6824 domain-containing protein</fullName>
    </recommendedName>
</protein>
<feature type="compositionally biased region" description="Acidic residues" evidence="1">
    <location>
        <begin position="395"/>
        <end position="410"/>
    </location>
</feature>
<dbReference type="EMBL" id="BRXW01000209">
    <property type="protein sequence ID" value="GMI14179.1"/>
    <property type="molecule type" value="Genomic_DNA"/>
</dbReference>
<sequence length="449" mass="48735">MSTKPFKPAIPVITPSGLQISPNNIPFQITSITHPSQNDILMGRGGGTNNHAGNLNYRKIIEQFKPVYSKSPKNGKLQYSCKVVDIVRSLNPPGRFLKKDAATGLFYDIGEKAARDKTSQCLREGQPELRRAMGLTGANPAPKPAAKKPRSIKKQKETEGDVTTTLTASSTRFESVDPIPYNPSRSAVLDLAFPPQRPIPPAYTPSYTPPLPTPTWGETTGAHPPPIPSRSYVPPTNLKPLYNSYPPRPHNSYTNGVEGRSSFSYEVEKGEGEVEWPDLRKGVTEGTMKILEEDEYEGREKAFNKGMATSINSNLTNFSMDPPVNKIQTSIGVIDCPEPINGKAVNVNDVFKNENEKDVAGGYKRQRSITFRDLGRESSLGDVFGFAVRDGRGEEESDGDDSIGGDEDGERLEGAMREGSGSEGGSAGGLTPRGRVERQISRGLGGLGI</sequence>
<evidence type="ECO:0000313" key="4">
    <source>
        <dbReference type="Proteomes" id="UP001165122"/>
    </source>
</evidence>
<dbReference type="AlphaFoldDB" id="A0A9W7KWL6"/>
<accession>A0A9W7KWL6</accession>
<feature type="region of interest" description="Disordered" evidence="1">
    <location>
        <begin position="134"/>
        <end position="164"/>
    </location>
</feature>
<feature type="region of interest" description="Disordered" evidence="1">
    <location>
        <begin position="387"/>
        <end position="449"/>
    </location>
</feature>
<dbReference type="InterPro" id="IPR049227">
    <property type="entry name" value="DUF6824"/>
</dbReference>
<evidence type="ECO:0000259" key="2">
    <source>
        <dbReference type="Pfam" id="PF20710"/>
    </source>
</evidence>
<dbReference type="OrthoDB" id="202925at2759"/>
<comment type="caution">
    <text evidence="3">The sequence shown here is derived from an EMBL/GenBank/DDBJ whole genome shotgun (WGS) entry which is preliminary data.</text>
</comment>
<evidence type="ECO:0000313" key="3">
    <source>
        <dbReference type="EMBL" id="GMI14179.1"/>
    </source>
</evidence>
<dbReference type="Proteomes" id="UP001165122">
    <property type="component" value="Unassembled WGS sequence"/>
</dbReference>
<proteinExistence type="predicted"/>